<keyword evidence="2" id="KW-0472">Membrane</keyword>
<dbReference type="Proteomes" id="UP000046392">
    <property type="component" value="Unplaced"/>
</dbReference>
<feature type="transmembrane region" description="Helical" evidence="2">
    <location>
        <begin position="434"/>
        <end position="457"/>
    </location>
</feature>
<reference evidence="4" key="1">
    <citation type="submission" date="2017-02" db="UniProtKB">
        <authorList>
            <consortium name="WormBaseParasite"/>
        </authorList>
    </citation>
    <scope>IDENTIFICATION</scope>
</reference>
<keyword evidence="2" id="KW-1133">Transmembrane helix</keyword>
<accession>A0A0N5BJN4</accession>
<keyword evidence="2" id="KW-0812">Transmembrane</keyword>
<evidence type="ECO:0000313" key="4">
    <source>
        <dbReference type="WBParaSite" id="SPAL_0000615700.1"/>
    </source>
</evidence>
<dbReference type="WBParaSite" id="SPAL_0000615700.1">
    <property type="protein sequence ID" value="SPAL_0000615700.1"/>
    <property type="gene ID" value="SPAL_0000615700"/>
</dbReference>
<sequence length="550" mass="62792">MTKQFLTFPMYDGEMRLFLYNIPLTRYYTSSLLPREPIMKNGKATTEQSYLACNLYKCQIGFLYFCTDNNPHCIDHTKGEDYIYIGITKSAEYHNFVMKLIPKSSNNKNIFSVIVCPGPTWLTEFSNSQYIETANNYLMNSTFGTNTNSYTLKYMYCNGIGVKTFVKCGYLKQKFMPSIDVGYQCDVYNDEEANRIHNKDEKVSEISLSNNELMCEDVILHNPSTKAIAFLPPGNNHDNVERFEISRFDINTKLYFGHRLHYLNDKDFSNKTWDIERSIGYAINYEPRCKVPNLDAKLRLRINGIVQESKNKTDNNSGGMETFTFLSKEMKNASIGCQIVLDKMEHSAFNNFYELLYSTSLSIFDETTKQYKEVQNIQELVSNGKYRCILNIKGSNYEIEKPRHISESEFIINLINENTDNSSDSNIPDDSLTIYMWIVFAVPLIITILVIVGHIIITKYKLKVKISKKDLSTSSSTSASTSQQITKSSTVISKVPETKAVNKPKNISKKMTTMNSVTSNEVTNSEQSGVSTDSSMTNKTKKSPIRLVAK</sequence>
<feature type="compositionally biased region" description="Polar residues" evidence="1">
    <location>
        <begin position="509"/>
        <end position="538"/>
    </location>
</feature>
<evidence type="ECO:0000256" key="1">
    <source>
        <dbReference type="SAM" id="MobiDB-lite"/>
    </source>
</evidence>
<organism evidence="3 4">
    <name type="scientific">Strongyloides papillosus</name>
    <name type="common">Intestinal threadworm</name>
    <dbReference type="NCBI Taxonomy" id="174720"/>
    <lineage>
        <taxon>Eukaryota</taxon>
        <taxon>Metazoa</taxon>
        <taxon>Ecdysozoa</taxon>
        <taxon>Nematoda</taxon>
        <taxon>Chromadorea</taxon>
        <taxon>Rhabditida</taxon>
        <taxon>Tylenchina</taxon>
        <taxon>Panagrolaimomorpha</taxon>
        <taxon>Strongyloidoidea</taxon>
        <taxon>Strongyloididae</taxon>
        <taxon>Strongyloides</taxon>
    </lineage>
</organism>
<dbReference type="AlphaFoldDB" id="A0A0N5BJN4"/>
<name>A0A0N5BJN4_STREA</name>
<protein>
    <submittedName>
        <fullName evidence="4">Tyrosine-protein phosphatase domain-containing protein</fullName>
    </submittedName>
</protein>
<keyword evidence="3" id="KW-1185">Reference proteome</keyword>
<feature type="compositionally biased region" description="Basic residues" evidence="1">
    <location>
        <begin position="539"/>
        <end position="550"/>
    </location>
</feature>
<evidence type="ECO:0000256" key="2">
    <source>
        <dbReference type="SAM" id="Phobius"/>
    </source>
</evidence>
<evidence type="ECO:0000313" key="3">
    <source>
        <dbReference type="Proteomes" id="UP000046392"/>
    </source>
</evidence>
<feature type="region of interest" description="Disordered" evidence="1">
    <location>
        <begin position="502"/>
        <end position="550"/>
    </location>
</feature>
<proteinExistence type="predicted"/>